<protein>
    <submittedName>
        <fullName evidence="1">Uncharacterized protein</fullName>
    </submittedName>
</protein>
<evidence type="ECO:0000313" key="1">
    <source>
        <dbReference type="EMBL" id="KAJ3811252.1"/>
    </source>
</evidence>
<feature type="non-terminal residue" evidence="1">
    <location>
        <position position="65"/>
    </location>
</feature>
<organism evidence="1 2">
    <name type="scientific">Lentinula aff. lateritia</name>
    <dbReference type="NCBI Taxonomy" id="2804960"/>
    <lineage>
        <taxon>Eukaryota</taxon>
        <taxon>Fungi</taxon>
        <taxon>Dikarya</taxon>
        <taxon>Basidiomycota</taxon>
        <taxon>Agaricomycotina</taxon>
        <taxon>Agaricomycetes</taxon>
        <taxon>Agaricomycetidae</taxon>
        <taxon>Agaricales</taxon>
        <taxon>Marasmiineae</taxon>
        <taxon>Omphalotaceae</taxon>
        <taxon>Lentinula</taxon>
    </lineage>
</organism>
<sequence length="65" mass="6557">VDAQGGHFGGALQAASLKGHESIVQLLLKNNADVNAQGGAFGNASQAALYMGHENIGQLLLQNGA</sequence>
<accession>A0ACC1U383</accession>
<reference evidence="1" key="1">
    <citation type="submission" date="2022-09" db="EMBL/GenBank/DDBJ databases">
        <title>A Global Phylogenomic Analysis of the Shiitake Genus Lentinula.</title>
        <authorList>
            <consortium name="DOE Joint Genome Institute"/>
            <person name="Sierra-Patev S."/>
            <person name="Min B."/>
            <person name="Naranjo-Ortiz M."/>
            <person name="Looney B."/>
            <person name="Konkel Z."/>
            <person name="Slot J.C."/>
            <person name="Sakamoto Y."/>
            <person name="Steenwyk J.L."/>
            <person name="Rokas A."/>
            <person name="Carro J."/>
            <person name="Camarero S."/>
            <person name="Ferreira P."/>
            <person name="Molpeceres G."/>
            <person name="Ruiz-Duenas F.J."/>
            <person name="Serrano A."/>
            <person name="Henrissat B."/>
            <person name="Drula E."/>
            <person name="Hughes K.W."/>
            <person name="Mata J.L."/>
            <person name="Ishikawa N.K."/>
            <person name="Vargas-Isla R."/>
            <person name="Ushijima S."/>
            <person name="Smith C.A."/>
            <person name="Ahrendt S."/>
            <person name="Andreopoulos W."/>
            <person name="He G."/>
            <person name="Labutti K."/>
            <person name="Lipzen A."/>
            <person name="Ng V."/>
            <person name="Riley R."/>
            <person name="Sandor L."/>
            <person name="Barry K."/>
            <person name="Martinez A.T."/>
            <person name="Xiao Y."/>
            <person name="Gibbons J.G."/>
            <person name="Terashima K."/>
            <person name="Grigoriev I.V."/>
            <person name="Hibbett D.S."/>
        </authorList>
    </citation>
    <scope>NUCLEOTIDE SEQUENCE</scope>
    <source>
        <strain evidence="1">TMI1499</strain>
    </source>
</reference>
<proteinExistence type="predicted"/>
<dbReference type="EMBL" id="MU795066">
    <property type="protein sequence ID" value="KAJ3811252.1"/>
    <property type="molecule type" value="Genomic_DNA"/>
</dbReference>
<dbReference type="Proteomes" id="UP001163835">
    <property type="component" value="Unassembled WGS sequence"/>
</dbReference>
<gene>
    <name evidence="1" type="ORF">F5876DRAFT_8181</name>
</gene>
<keyword evidence="2" id="KW-1185">Reference proteome</keyword>
<feature type="non-terminal residue" evidence="1">
    <location>
        <position position="1"/>
    </location>
</feature>
<comment type="caution">
    <text evidence="1">The sequence shown here is derived from an EMBL/GenBank/DDBJ whole genome shotgun (WGS) entry which is preliminary data.</text>
</comment>
<evidence type="ECO:0000313" key="2">
    <source>
        <dbReference type="Proteomes" id="UP001163835"/>
    </source>
</evidence>
<name>A0ACC1U383_9AGAR</name>